<organism evidence="8">
    <name type="scientific">Arundo donax</name>
    <name type="common">Giant reed</name>
    <name type="synonym">Donax arundinaceus</name>
    <dbReference type="NCBI Taxonomy" id="35708"/>
    <lineage>
        <taxon>Eukaryota</taxon>
        <taxon>Viridiplantae</taxon>
        <taxon>Streptophyta</taxon>
        <taxon>Embryophyta</taxon>
        <taxon>Tracheophyta</taxon>
        <taxon>Spermatophyta</taxon>
        <taxon>Magnoliopsida</taxon>
        <taxon>Liliopsida</taxon>
        <taxon>Poales</taxon>
        <taxon>Poaceae</taxon>
        <taxon>PACMAD clade</taxon>
        <taxon>Arundinoideae</taxon>
        <taxon>Arundineae</taxon>
        <taxon>Arundo</taxon>
    </lineage>
</organism>
<dbReference type="GO" id="GO:0010256">
    <property type="term" value="P:endomembrane system organization"/>
    <property type="evidence" value="ECO:0007669"/>
    <property type="project" value="TreeGrafter"/>
</dbReference>
<feature type="transmembrane region" description="Helical" evidence="7">
    <location>
        <begin position="214"/>
        <end position="233"/>
    </location>
</feature>
<reference evidence="8" key="2">
    <citation type="journal article" date="2015" name="Data Brief">
        <title>Shoot transcriptome of the giant reed, Arundo donax.</title>
        <authorList>
            <person name="Barrero R.A."/>
            <person name="Guerrero F.D."/>
            <person name="Moolhuijzen P."/>
            <person name="Goolsby J.A."/>
            <person name="Tidwell J."/>
            <person name="Bellgard S.E."/>
            <person name="Bellgard M.I."/>
        </authorList>
    </citation>
    <scope>NUCLEOTIDE SEQUENCE</scope>
    <source>
        <tissue evidence="8">Shoot tissue taken approximately 20 cm above the soil surface</tissue>
    </source>
</reference>
<keyword evidence="4 7" id="KW-1133">Transmembrane helix</keyword>
<accession>A0A0A9B3S5</accession>
<proteinExistence type="inferred from homology"/>
<dbReference type="GO" id="GO:0016020">
    <property type="term" value="C:membrane"/>
    <property type="evidence" value="ECO:0007669"/>
    <property type="project" value="UniProtKB-SubCell"/>
</dbReference>
<name>A0A0A9B3S5_ARUDO</name>
<dbReference type="PANTHER" id="PTHR31621">
    <property type="entry name" value="PROTEIN DMP3"/>
    <property type="match status" value="1"/>
</dbReference>
<keyword evidence="3 7" id="KW-0812">Transmembrane</keyword>
<feature type="compositionally biased region" description="Basic and acidic residues" evidence="6">
    <location>
        <begin position="133"/>
        <end position="148"/>
    </location>
</feature>
<evidence type="ECO:0000256" key="2">
    <source>
        <dbReference type="ARBA" id="ARBA00008707"/>
    </source>
</evidence>
<feature type="compositionally biased region" description="Polar residues" evidence="6">
    <location>
        <begin position="122"/>
        <end position="132"/>
    </location>
</feature>
<evidence type="ECO:0000256" key="4">
    <source>
        <dbReference type="ARBA" id="ARBA00022989"/>
    </source>
</evidence>
<feature type="transmembrane region" description="Helical" evidence="7">
    <location>
        <begin position="315"/>
        <end position="334"/>
    </location>
</feature>
<feature type="region of interest" description="Disordered" evidence="6">
    <location>
        <begin position="354"/>
        <end position="377"/>
    </location>
</feature>
<evidence type="ECO:0000256" key="6">
    <source>
        <dbReference type="SAM" id="MobiDB-lite"/>
    </source>
</evidence>
<dbReference type="InterPro" id="IPR007770">
    <property type="entry name" value="DMP"/>
</dbReference>
<feature type="transmembrane region" description="Helical" evidence="7">
    <location>
        <begin position="42"/>
        <end position="59"/>
    </location>
</feature>
<protein>
    <submittedName>
        <fullName evidence="8">Uncharacterized protein</fullName>
    </submittedName>
</protein>
<dbReference type="EMBL" id="GBRH01242060">
    <property type="protein sequence ID" value="JAD55835.1"/>
    <property type="molecule type" value="Transcribed_RNA"/>
</dbReference>
<dbReference type="Pfam" id="PF05078">
    <property type="entry name" value="DUF679"/>
    <property type="match status" value="2"/>
</dbReference>
<evidence type="ECO:0000256" key="7">
    <source>
        <dbReference type="SAM" id="Phobius"/>
    </source>
</evidence>
<evidence type="ECO:0000256" key="5">
    <source>
        <dbReference type="ARBA" id="ARBA00023136"/>
    </source>
</evidence>
<dbReference type="GO" id="GO:0005737">
    <property type="term" value="C:cytoplasm"/>
    <property type="evidence" value="ECO:0007669"/>
    <property type="project" value="UniProtKB-ARBA"/>
</dbReference>
<feature type="transmembrane region" description="Helical" evidence="7">
    <location>
        <begin position="79"/>
        <end position="98"/>
    </location>
</feature>
<comment type="similarity">
    <text evidence="2">Belongs to the plant DMP1 protein family.</text>
</comment>
<evidence type="ECO:0000256" key="1">
    <source>
        <dbReference type="ARBA" id="ARBA00004141"/>
    </source>
</evidence>
<reference evidence="8" key="1">
    <citation type="submission" date="2014-09" db="EMBL/GenBank/DDBJ databases">
        <authorList>
            <person name="Magalhaes I.L.F."/>
            <person name="Oliveira U."/>
            <person name="Santos F.R."/>
            <person name="Vidigal T.H.D.A."/>
            <person name="Brescovit A.D."/>
            <person name="Santos A.J."/>
        </authorList>
    </citation>
    <scope>NUCLEOTIDE SEQUENCE</scope>
    <source>
        <tissue evidence="8">Shoot tissue taken approximately 20 cm above the soil surface</tissue>
    </source>
</reference>
<evidence type="ECO:0000313" key="8">
    <source>
        <dbReference type="EMBL" id="JAD55835.1"/>
    </source>
</evidence>
<feature type="region of interest" description="Disordered" evidence="6">
    <location>
        <begin position="116"/>
        <end position="167"/>
    </location>
</feature>
<keyword evidence="5 7" id="KW-0472">Membrane</keyword>
<sequence>MDSKGKVYHGVALPRRLHLFNLSKAEQKKFSAELKKRGLKPVDWVHGFFTAVVFLTIAGSDVGLQNCFFPQATEDTKQLLRNLPLGMAVLSSFVFMIFPTTRKGIGFDNSDYTVIPDIESQPPATQTNITKRNGSEGDKQSKDIDPKLKPAGSNVEAPTAPEKEVNDGKTKVAVNRGLPSSANLLRLLPTGSVLAFQALAATFTNQGNCHPSNWWLTLGLVTFLTTTCIFFAFTDSVVYKDKVYHGVALPRTLHLFTLPKKEQAEIADKLKKGRLNPVDWVHALFTAVVFLTIAGSDVGLQNCFFKHASEDTRQLLKNLPLGMAVMSSFVFMIFPPRRKGIGFDNSDYNIIDGKMEKPTDAASSSQAPPQTHADRDS</sequence>
<feature type="transmembrane region" description="Helical" evidence="7">
    <location>
        <begin position="278"/>
        <end position="295"/>
    </location>
</feature>
<evidence type="ECO:0000256" key="3">
    <source>
        <dbReference type="ARBA" id="ARBA00022692"/>
    </source>
</evidence>
<comment type="subcellular location">
    <subcellularLocation>
        <location evidence="1">Membrane</location>
        <topology evidence="1">Multi-pass membrane protein</topology>
    </subcellularLocation>
</comment>
<dbReference type="PANTHER" id="PTHR31621:SF67">
    <property type="entry name" value="OS01G0389200 PROTEIN"/>
    <property type="match status" value="1"/>
</dbReference>
<dbReference type="AlphaFoldDB" id="A0A0A9B3S5"/>